<gene>
    <name evidence="1" type="ORF">CAXC1_80009</name>
</gene>
<protein>
    <recommendedName>
        <fullName evidence="3">Right handed beta helix domain-containing protein</fullName>
    </recommendedName>
</protein>
<evidence type="ECO:0008006" key="3">
    <source>
        <dbReference type="Google" id="ProtNLM"/>
    </source>
</evidence>
<sequence length="134" mass="15337">MREKILLIKKYNDKDNTECEEKVAEGYVVNNVFITGTEECNSACHVNRTIFSVHKGFLFGNTVAYGNLETIITETEIDNHYNYENIYNLSIYDAKIHNTDLSNNIIGEYTLSNTSCIEEYKLTAVTDIDDFSII</sequence>
<reference evidence="1 2" key="1">
    <citation type="submission" date="2024-01" db="EMBL/GenBank/DDBJ databases">
        <authorList>
            <person name="Kunselman E."/>
        </authorList>
    </citation>
    <scope>NUCLEOTIDE SEQUENCE [LARGE SCALE GENOMIC DNA]</scope>
    <source>
        <strain evidence="1">2 abalone samples</strain>
    </source>
</reference>
<comment type="caution">
    <text evidence="1">The sequence shown here is derived from an EMBL/GenBank/DDBJ whole genome shotgun (WGS) entry which is preliminary data.</text>
</comment>
<dbReference type="RefSeq" id="WP_338364873.1">
    <property type="nucleotide sequence ID" value="NZ_CAWVOK010000034.1"/>
</dbReference>
<proteinExistence type="predicted"/>
<dbReference type="EMBL" id="CAWVOK010000034">
    <property type="protein sequence ID" value="CAK8163551.1"/>
    <property type="molecule type" value="Genomic_DNA"/>
</dbReference>
<dbReference type="Proteomes" id="UP001314181">
    <property type="component" value="Unassembled WGS sequence"/>
</dbReference>
<accession>A0ABM9N9B9</accession>
<evidence type="ECO:0000313" key="1">
    <source>
        <dbReference type="EMBL" id="CAK8163551.1"/>
    </source>
</evidence>
<name>A0ABM9N9B9_9RICK</name>
<evidence type="ECO:0000313" key="2">
    <source>
        <dbReference type="Proteomes" id="UP001314181"/>
    </source>
</evidence>
<keyword evidence="2" id="KW-1185">Reference proteome</keyword>
<organism evidence="1 2">
    <name type="scientific">Candidatus Xenohaliotis californiensis</name>
    <dbReference type="NCBI Taxonomy" id="84677"/>
    <lineage>
        <taxon>Bacteria</taxon>
        <taxon>Pseudomonadati</taxon>
        <taxon>Pseudomonadota</taxon>
        <taxon>Alphaproteobacteria</taxon>
        <taxon>Rickettsiales</taxon>
        <taxon>Anaplasmataceae</taxon>
        <taxon>Candidatus Xenohaliotis</taxon>
    </lineage>
</organism>